<protein>
    <submittedName>
        <fullName evidence="2">Uncharacterized protein</fullName>
    </submittedName>
</protein>
<comment type="caution">
    <text evidence="2">The sequence shown here is derived from an EMBL/GenBank/DDBJ whole genome shotgun (WGS) entry which is preliminary data.</text>
</comment>
<accession>A0ABU0BLQ1</accession>
<name>A0ABU0BLQ1_9HYPH</name>
<sequence length="84" mass="9480">MTSARITNRPAKARPSTLRQEQMQENRYEIQQERDGSWTVLDTLTGLPAASDGRDLTKLDQNDARDIADVLNEDALCHRDSPLV</sequence>
<evidence type="ECO:0000313" key="3">
    <source>
        <dbReference type="Proteomes" id="UP001230207"/>
    </source>
</evidence>
<gene>
    <name evidence="2" type="ORF">QO002_001070</name>
</gene>
<dbReference type="RefSeq" id="WP_307227416.1">
    <property type="nucleotide sequence ID" value="NZ_JAUSVF010000001.1"/>
</dbReference>
<feature type="region of interest" description="Disordered" evidence="1">
    <location>
        <begin position="1"/>
        <end position="23"/>
    </location>
</feature>
<organism evidence="2 3">
    <name type="scientific">Pararhizobium capsulatum DSM 1112</name>
    <dbReference type="NCBI Taxonomy" id="1121113"/>
    <lineage>
        <taxon>Bacteria</taxon>
        <taxon>Pseudomonadati</taxon>
        <taxon>Pseudomonadota</taxon>
        <taxon>Alphaproteobacteria</taxon>
        <taxon>Hyphomicrobiales</taxon>
        <taxon>Rhizobiaceae</taxon>
        <taxon>Rhizobium/Agrobacterium group</taxon>
        <taxon>Pararhizobium</taxon>
    </lineage>
</organism>
<keyword evidence="3" id="KW-1185">Reference proteome</keyword>
<evidence type="ECO:0000313" key="2">
    <source>
        <dbReference type="EMBL" id="MDQ0318932.1"/>
    </source>
</evidence>
<proteinExistence type="predicted"/>
<dbReference type="Proteomes" id="UP001230207">
    <property type="component" value="Unassembled WGS sequence"/>
</dbReference>
<reference evidence="2 3" key="1">
    <citation type="submission" date="2023-07" db="EMBL/GenBank/DDBJ databases">
        <title>Genomic Encyclopedia of Type Strains, Phase IV (KMG-IV): sequencing the most valuable type-strain genomes for metagenomic binning, comparative biology and taxonomic classification.</title>
        <authorList>
            <person name="Goeker M."/>
        </authorList>
    </citation>
    <scope>NUCLEOTIDE SEQUENCE [LARGE SCALE GENOMIC DNA]</scope>
    <source>
        <strain evidence="2 3">DSM 1112</strain>
    </source>
</reference>
<dbReference type="EMBL" id="JAUSVF010000001">
    <property type="protein sequence ID" value="MDQ0318932.1"/>
    <property type="molecule type" value="Genomic_DNA"/>
</dbReference>
<evidence type="ECO:0000256" key="1">
    <source>
        <dbReference type="SAM" id="MobiDB-lite"/>
    </source>
</evidence>